<protein>
    <recommendedName>
        <fullName evidence="1">HEPN AbiJ-N-terminal domain-containing protein</fullName>
    </recommendedName>
</protein>
<dbReference type="EMBL" id="CP060394">
    <property type="protein sequence ID" value="QNI32132.1"/>
    <property type="molecule type" value="Genomic_DNA"/>
</dbReference>
<evidence type="ECO:0000313" key="2">
    <source>
        <dbReference type="EMBL" id="QNI32132.1"/>
    </source>
</evidence>
<feature type="domain" description="HEPN AbiJ-N-terminal" evidence="1">
    <location>
        <begin position="8"/>
        <end position="165"/>
    </location>
</feature>
<keyword evidence="3" id="KW-1185">Reference proteome</keyword>
<dbReference type="AlphaFoldDB" id="A0A7G8BHW2"/>
<proteinExistence type="predicted"/>
<dbReference type="KEGG" id="adin:H7849_24575"/>
<dbReference type="Pfam" id="PF18863">
    <property type="entry name" value="AbiJ_NTD4"/>
    <property type="match status" value="1"/>
</dbReference>
<accession>A0A7G8BHW2</accession>
<evidence type="ECO:0000313" key="3">
    <source>
        <dbReference type="Proteomes" id="UP000515312"/>
    </source>
</evidence>
<sequence>MATVPPPFAARNRREKAWIEEDFPSSARTGLLHLLNEAVGKDYLSGWHIVAKELRRIARTPVRNYRPNYVPSIEQAEKDAETFLNQIGWEQVYDFCERLHSHLVQGTVYERNDEVVTITKTESQLFIAEEMQRLFEEESLGYEFRDGLVQRRGKRHMIDQINKAEKALTDLKLEAARKHFSKALRHFRDRKKPDHENAVKEAVCAVEAAAKELFPDAKATTLGDFVKWATASESNLMPKTIGQTFTGLYAFRNSGEGVSHGATSGGIVTAELSEYVLGMAASQVILLADLAKDDEEPPF</sequence>
<name>A0A7G8BHW2_9BACT</name>
<dbReference type="RefSeq" id="WP_186743088.1">
    <property type="nucleotide sequence ID" value="NZ_CP060394.1"/>
</dbReference>
<organism evidence="2 3">
    <name type="scientific">Alloacidobacterium dinghuense</name>
    <dbReference type="NCBI Taxonomy" id="2763107"/>
    <lineage>
        <taxon>Bacteria</taxon>
        <taxon>Pseudomonadati</taxon>
        <taxon>Acidobacteriota</taxon>
        <taxon>Terriglobia</taxon>
        <taxon>Terriglobales</taxon>
        <taxon>Acidobacteriaceae</taxon>
        <taxon>Alloacidobacterium</taxon>
    </lineage>
</organism>
<reference evidence="2 3" key="1">
    <citation type="submission" date="2020-08" db="EMBL/GenBank/DDBJ databases">
        <title>Edaphobacter telluris sp. nov. and Acidobacterium dinghuensis sp. nov., two acidobacteria isolated from forest soil.</title>
        <authorList>
            <person name="Fu J."/>
            <person name="Qiu L."/>
        </authorList>
    </citation>
    <scope>NUCLEOTIDE SEQUENCE [LARGE SCALE GENOMIC DNA]</scope>
    <source>
        <strain evidence="2">4Y35</strain>
    </source>
</reference>
<gene>
    <name evidence="2" type="ORF">H7849_24575</name>
</gene>
<dbReference type="Proteomes" id="UP000515312">
    <property type="component" value="Chromosome"/>
</dbReference>
<dbReference type="InterPro" id="IPR049503">
    <property type="entry name" value="AbiJ_NTD4"/>
</dbReference>
<evidence type="ECO:0000259" key="1">
    <source>
        <dbReference type="Pfam" id="PF18863"/>
    </source>
</evidence>